<reference evidence="1" key="2">
    <citation type="journal article" date="2016" name="Fungal Biol.">
        <title>Ochratoxin A production by Penicillium thymicola.</title>
        <authorList>
            <person name="Nguyen H.D.T."/>
            <person name="McMullin D.R."/>
            <person name="Ponomareva E."/>
            <person name="Riley R."/>
            <person name="Pomraning K.R."/>
            <person name="Baker S.E."/>
            <person name="Seifert K.A."/>
        </authorList>
    </citation>
    <scope>NUCLEOTIDE SEQUENCE</scope>
    <source>
        <strain evidence="1">DAOM 180753</strain>
    </source>
</reference>
<reference evidence="1" key="1">
    <citation type="submission" date="2015-06" db="EMBL/GenBank/DDBJ databases">
        <authorList>
            <person name="Nguyen H."/>
        </authorList>
    </citation>
    <scope>NUCLEOTIDE SEQUENCE</scope>
    <source>
        <strain evidence="1">DAOM 180753</strain>
    </source>
</reference>
<accession>A0AAI9T790</accession>
<protein>
    <submittedName>
        <fullName evidence="1">Uncharacterized protein</fullName>
    </submittedName>
</protein>
<sequence length="92" mass="10703">MHRGIVVIPKSEHEDRALENLQAQHVRFADDDFQAINAYDRKTRFNNSSDIWGISDIETMEAEGFYMTEIIRGTGTLRRVWIMAVNVYCLQP</sequence>
<evidence type="ECO:0000313" key="1">
    <source>
        <dbReference type="EMBL" id="KAJ9481535.1"/>
    </source>
</evidence>
<evidence type="ECO:0000313" key="2">
    <source>
        <dbReference type="Proteomes" id="UP001227192"/>
    </source>
</evidence>
<dbReference type="Proteomes" id="UP001227192">
    <property type="component" value="Unassembled WGS sequence"/>
</dbReference>
<dbReference type="InterPro" id="IPR036812">
    <property type="entry name" value="NAD(P)_OxRdtase_dom_sf"/>
</dbReference>
<dbReference type="Gene3D" id="3.20.20.100">
    <property type="entry name" value="NADP-dependent oxidoreductase domain"/>
    <property type="match status" value="1"/>
</dbReference>
<name>A0AAI9T790_PENTH</name>
<keyword evidence="2" id="KW-1185">Reference proteome</keyword>
<proteinExistence type="predicted"/>
<gene>
    <name evidence="1" type="ORF">VN97_g11942</name>
</gene>
<dbReference type="SUPFAM" id="SSF51430">
    <property type="entry name" value="NAD(P)-linked oxidoreductase"/>
    <property type="match status" value="1"/>
</dbReference>
<dbReference type="EMBL" id="LACB01000755">
    <property type="protein sequence ID" value="KAJ9481535.1"/>
    <property type="molecule type" value="Genomic_DNA"/>
</dbReference>
<dbReference type="AlphaFoldDB" id="A0AAI9T790"/>
<comment type="caution">
    <text evidence="1">The sequence shown here is derived from an EMBL/GenBank/DDBJ whole genome shotgun (WGS) entry which is preliminary data.</text>
</comment>
<organism evidence="1 2">
    <name type="scientific">Penicillium thymicola</name>
    <dbReference type="NCBI Taxonomy" id="293382"/>
    <lineage>
        <taxon>Eukaryota</taxon>
        <taxon>Fungi</taxon>
        <taxon>Dikarya</taxon>
        <taxon>Ascomycota</taxon>
        <taxon>Pezizomycotina</taxon>
        <taxon>Eurotiomycetes</taxon>
        <taxon>Eurotiomycetidae</taxon>
        <taxon>Eurotiales</taxon>
        <taxon>Aspergillaceae</taxon>
        <taxon>Penicillium</taxon>
    </lineage>
</organism>